<accession>A0ABT3FTX7</accession>
<dbReference type="Pfam" id="PF03840">
    <property type="entry name" value="SecG"/>
    <property type="match status" value="1"/>
</dbReference>
<evidence type="ECO:0000256" key="2">
    <source>
        <dbReference type="ARBA" id="ARBA00008445"/>
    </source>
</evidence>
<evidence type="ECO:0000256" key="9">
    <source>
        <dbReference type="ARBA" id="ARBA00023136"/>
    </source>
</evidence>
<dbReference type="InterPro" id="IPR004692">
    <property type="entry name" value="SecG"/>
</dbReference>
<evidence type="ECO:0000256" key="7">
    <source>
        <dbReference type="ARBA" id="ARBA00022989"/>
    </source>
</evidence>
<protein>
    <recommendedName>
        <fullName evidence="10">Protein-export membrane protein SecG</fullName>
    </recommendedName>
</protein>
<keyword evidence="7 10" id="KW-1133">Transmembrane helix</keyword>
<comment type="similarity">
    <text evidence="2 10">Belongs to the SecG family.</text>
</comment>
<evidence type="ECO:0000256" key="6">
    <source>
        <dbReference type="ARBA" id="ARBA00022927"/>
    </source>
</evidence>
<evidence type="ECO:0000313" key="12">
    <source>
        <dbReference type="EMBL" id="MCW1887041.1"/>
    </source>
</evidence>
<comment type="function">
    <text evidence="10">Involved in protein export. Participates in an early event of protein translocation.</text>
</comment>
<gene>
    <name evidence="12" type="primary">secG</name>
    <name evidence="12" type="ORF">OKA04_20050</name>
</gene>
<organism evidence="12 13">
    <name type="scientific">Luteolibacter flavescens</name>
    <dbReference type="NCBI Taxonomy" id="1859460"/>
    <lineage>
        <taxon>Bacteria</taxon>
        <taxon>Pseudomonadati</taxon>
        <taxon>Verrucomicrobiota</taxon>
        <taxon>Verrucomicrobiia</taxon>
        <taxon>Verrucomicrobiales</taxon>
        <taxon>Verrucomicrobiaceae</taxon>
        <taxon>Luteolibacter</taxon>
    </lineage>
</organism>
<feature type="region of interest" description="Disordered" evidence="11">
    <location>
        <begin position="114"/>
        <end position="190"/>
    </location>
</feature>
<feature type="compositionally biased region" description="Low complexity" evidence="11">
    <location>
        <begin position="131"/>
        <end position="141"/>
    </location>
</feature>
<name>A0ABT3FTX7_9BACT</name>
<evidence type="ECO:0000256" key="4">
    <source>
        <dbReference type="ARBA" id="ARBA00022475"/>
    </source>
</evidence>
<feature type="transmembrane region" description="Helical" evidence="10">
    <location>
        <begin position="12"/>
        <end position="32"/>
    </location>
</feature>
<evidence type="ECO:0000256" key="5">
    <source>
        <dbReference type="ARBA" id="ARBA00022692"/>
    </source>
</evidence>
<proteinExistence type="inferred from homology"/>
<dbReference type="Proteomes" id="UP001207930">
    <property type="component" value="Unassembled WGS sequence"/>
</dbReference>
<dbReference type="PRINTS" id="PR01651">
    <property type="entry name" value="SECGEXPORT"/>
</dbReference>
<keyword evidence="6 10" id="KW-0653">Protein transport</keyword>
<keyword evidence="4 10" id="KW-1003">Cell membrane</keyword>
<evidence type="ECO:0000256" key="10">
    <source>
        <dbReference type="RuleBase" id="RU365087"/>
    </source>
</evidence>
<dbReference type="PANTHER" id="PTHR34182:SF1">
    <property type="entry name" value="PROTEIN-EXPORT MEMBRANE PROTEIN SECG"/>
    <property type="match status" value="1"/>
</dbReference>
<feature type="compositionally biased region" description="Pro residues" evidence="11">
    <location>
        <begin position="142"/>
        <end position="152"/>
    </location>
</feature>
<comment type="subcellular location">
    <subcellularLocation>
        <location evidence="1 10">Cell membrane</location>
        <topology evidence="1 10">Multi-pass membrane protein</topology>
    </subcellularLocation>
</comment>
<dbReference type="PANTHER" id="PTHR34182">
    <property type="entry name" value="PROTEIN-EXPORT MEMBRANE PROTEIN SECG"/>
    <property type="match status" value="1"/>
</dbReference>
<comment type="caution">
    <text evidence="12">The sequence shown here is derived from an EMBL/GenBank/DDBJ whole genome shotgun (WGS) entry which is preliminary data.</text>
</comment>
<keyword evidence="3 10" id="KW-0813">Transport</keyword>
<feature type="transmembrane region" description="Helical" evidence="10">
    <location>
        <begin position="66"/>
        <end position="83"/>
    </location>
</feature>
<evidence type="ECO:0000256" key="1">
    <source>
        <dbReference type="ARBA" id="ARBA00004651"/>
    </source>
</evidence>
<keyword evidence="13" id="KW-1185">Reference proteome</keyword>
<keyword evidence="8 10" id="KW-0811">Translocation</keyword>
<dbReference type="EMBL" id="JAPDDS010000014">
    <property type="protein sequence ID" value="MCW1887041.1"/>
    <property type="molecule type" value="Genomic_DNA"/>
</dbReference>
<evidence type="ECO:0000256" key="8">
    <source>
        <dbReference type="ARBA" id="ARBA00023010"/>
    </source>
</evidence>
<sequence length="190" mass="20177">MTVLATWLDISINLLLFVFVIVCLLMSMIILMQRPKNEGLGAAFGSGTTDQLFGARTTNVLQKGTVYLSTLFFVLTLTLAVLMNKRTASQHTLQAEVPAAQVEEKPLSISEEAANAGEVQPEPVTPPAPVPAETTPAAPEETPAPTPEPTPETTPAEEPKPEAEPTPPSDATPPAEVTEPTEDAPKVEEP</sequence>
<evidence type="ECO:0000256" key="11">
    <source>
        <dbReference type="SAM" id="MobiDB-lite"/>
    </source>
</evidence>
<dbReference type="NCBIfam" id="TIGR00810">
    <property type="entry name" value="secG"/>
    <property type="match status" value="1"/>
</dbReference>
<keyword evidence="9 10" id="KW-0472">Membrane</keyword>
<evidence type="ECO:0000256" key="3">
    <source>
        <dbReference type="ARBA" id="ARBA00022448"/>
    </source>
</evidence>
<evidence type="ECO:0000313" key="13">
    <source>
        <dbReference type="Proteomes" id="UP001207930"/>
    </source>
</evidence>
<dbReference type="RefSeq" id="WP_264502995.1">
    <property type="nucleotide sequence ID" value="NZ_JAPDDS010000014.1"/>
</dbReference>
<reference evidence="12 13" key="1">
    <citation type="submission" date="2022-10" db="EMBL/GenBank/DDBJ databases">
        <title>Luteolibacter flavescens strain MCCC 1K03193, whole genome shotgun sequencing project.</title>
        <authorList>
            <person name="Zhao G."/>
            <person name="Shen L."/>
        </authorList>
    </citation>
    <scope>NUCLEOTIDE SEQUENCE [LARGE SCALE GENOMIC DNA]</scope>
    <source>
        <strain evidence="12 13">MCCC 1K03193</strain>
    </source>
</reference>
<keyword evidence="5 10" id="KW-0812">Transmembrane</keyword>